<evidence type="ECO:0000313" key="1">
    <source>
        <dbReference type="EMBL" id="AAA87293.1"/>
    </source>
</evidence>
<accession>Q39063</accession>
<protein>
    <submittedName>
        <fullName evidence="1">Cab3 promoter-binding protein</fullName>
    </submittedName>
</protein>
<dbReference type="EMBL" id="L33781">
    <property type="protein sequence ID" value="AAA87293.1"/>
    <property type="molecule type" value="mRNA"/>
</dbReference>
<reference evidence="1" key="1">
    <citation type="journal article" date="1995" name="Plant Physiol.">
        <title>Nucleotide sequence of a cDNA clone from Arabidopsis thaliana encoding a small A-T tract-binding protein.</title>
        <authorList>
            <person name="Mitra A."/>
            <person name="Higgins D.W."/>
        </authorList>
    </citation>
    <scope>NUCLEOTIDE SEQUENCE</scope>
    <source>
        <strain evidence="1">Ecotype RLD</strain>
    </source>
</reference>
<dbReference type="AlphaFoldDB" id="Q39063"/>
<organism evidence="1">
    <name type="scientific">Arabidopsis thaliana</name>
    <name type="common">Mouse-ear cress</name>
    <dbReference type="NCBI Taxonomy" id="3702"/>
    <lineage>
        <taxon>Eukaryota</taxon>
        <taxon>Viridiplantae</taxon>
        <taxon>Streptophyta</taxon>
        <taxon>Embryophyta</taxon>
        <taxon>Tracheophyta</taxon>
        <taxon>Spermatophyta</taxon>
        <taxon>Magnoliopsida</taxon>
        <taxon>eudicotyledons</taxon>
        <taxon>Gunneridae</taxon>
        <taxon>Pentapetalae</taxon>
        <taxon>rosids</taxon>
        <taxon>malvids</taxon>
        <taxon>Brassicales</taxon>
        <taxon>Brassicaceae</taxon>
        <taxon>Camelineae</taxon>
        <taxon>Arabidopsis</taxon>
    </lineage>
</organism>
<name>Q39063_ARATH</name>
<sequence>MAEAGVGVIEPRFRLRLNRLYPSSTSSSTLGPELGRTISSHRNLNQFLLSTVPVQRRSTLNWKCLTSQQQQQQLQQLVEAGSLVQTRSRKRCRTTKKVLRDAFKVILLQRIDLIYFFIILRMVLAPPVPRRQPNTTTLNPRICLSSYKIKSSSVSLYTIYT</sequence>
<proteinExistence type="evidence at transcript level"/>